<gene>
    <name evidence="2" type="ORF">EWB00_000700</name>
</gene>
<evidence type="ECO:0000313" key="3">
    <source>
        <dbReference type="Proteomes" id="UP000311919"/>
    </source>
</evidence>
<comment type="caution">
    <text evidence="2">The sequence shown here is derived from an EMBL/GenBank/DDBJ whole genome shotgun (WGS) entry which is preliminary data.</text>
</comment>
<evidence type="ECO:0000256" key="1">
    <source>
        <dbReference type="SAM" id="MobiDB-lite"/>
    </source>
</evidence>
<evidence type="ECO:0000313" key="2">
    <source>
        <dbReference type="EMBL" id="TNN04661.1"/>
    </source>
</evidence>
<dbReference type="EMBL" id="SKCS01001222">
    <property type="protein sequence ID" value="TNN04661.1"/>
    <property type="molecule type" value="Genomic_DNA"/>
</dbReference>
<reference evidence="2 3" key="1">
    <citation type="submission" date="2019-03" db="EMBL/GenBank/DDBJ databases">
        <title>An improved genome assembly of the fluke Schistosoma japonicum.</title>
        <authorList>
            <person name="Hu W."/>
            <person name="Luo F."/>
            <person name="Yin M."/>
            <person name="Mo X."/>
            <person name="Sun C."/>
            <person name="Wu Q."/>
            <person name="Zhu B."/>
            <person name="Xiang M."/>
            <person name="Wang J."/>
            <person name="Wang Y."/>
            <person name="Zhang T."/>
            <person name="Xu B."/>
            <person name="Zheng H."/>
            <person name="Feng Z."/>
        </authorList>
    </citation>
    <scope>NUCLEOTIDE SEQUENCE [LARGE SCALE GENOMIC DNA]</scope>
    <source>
        <strain evidence="2">HuSjv2</strain>
        <tissue evidence="2">Worms</tissue>
    </source>
</reference>
<feature type="compositionally biased region" description="Basic and acidic residues" evidence="1">
    <location>
        <begin position="131"/>
        <end position="148"/>
    </location>
</feature>
<proteinExistence type="predicted"/>
<sequence length="181" mass="19870">MEPKGDQATLLPSGTSPHACPYYFWSFPFFFSWQSQAVTHKLEKKRDNEGRKERTLVARKGGVLAGQQGNTGMDIFVVGGDGKDLPGCYERVSVYHGKANTVEQLTLDGRNSSHRRRNNVKPYPPPSNYTDKLRRDAMCTDPIKRQEPEGCYQAPSLPHASGSAGAVQLGEKASSGGTLLK</sequence>
<accession>A0A4Z2CKC9</accession>
<organism evidence="2 3">
    <name type="scientific">Schistosoma japonicum</name>
    <name type="common">Blood fluke</name>
    <dbReference type="NCBI Taxonomy" id="6182"/>
    <lineage>
        <taxon>Eukaryota</taxon>
        <taxon>Metazoa</taxon>
        <taxon>Spiralia</taxon>
        <taxon>Lophotrochozoa</taxon>
        <taxon>Platyhelminthes</taxon>
        <taxon>Trematoda</taxon>
        <taxon>Digenea</taxon>
        <taxon>Strigeidida</taxon>
        <taxon>Schistosomatoidea</taxon>
        <taxon>Schistosomatidae</taxon>
        <taxon>Schistosoma</taxon>
    </lineage>
</organism>
<protein>
    <submittedName>
        <fullName evidence="2">Uncharacterized protein</fullName>
    </submittedName>
</protein>
<dbReference type="Proteomes" id="UP000311919">
    <property type="component" value="Unassembled WGS sequence"/>
</dbReference>
<dbReference type="AlphaFoldDB" id="A0A4Z2CKC9"/>
<keyword evidence="3" id="KW-1185">Reference proteome</keyword>
<feature type="region of interest" description="Disordered" evidence="1">
    <location>
        <begin position="111"/>
        <end position="181"/>
    </location>
</feature>
<name>A0A4Z2CKC9_SCHJA</name>